<comment type="subcellular location">
    <subcellularLocation>
        <location evidence="1">Mitochondrion</location>
    </subcellularLocation>
</comment>
<dbReference type="SMART" id="SM01238">
    <property type="entry name" value="IGR"/>
    <property type="match status" value="1"/>
</dbReference>
<evidence type="ECO:0000256" key="3">
    <source>
        <dbReference type="ARBA" id="ARBA00023128"/>
    </source>
</evidence>
<dbReference type="InterPro" id="IPR039603">
    <property type="entry name" value="Ribosomal_mS41"/>
</dbReference>
<dbReference type="STRING" id="743788.S8EM78"/>
<proteinExistence type="inferred from homology"/>
<dbReference type="HOGENOM" id="CLU_126679_2_0_1"/>
<dbReference type="Proteomes" id="UP000015241">
    <property type="component" value="Unassembled WGS sequence"/>
</dbReference>
<dbReference type="PANTHER" id="PTHR28235:SF1">
    <property type="entry name" value="SMALL RIBOSOMAL SUBUNIT PROTEIN MS41"/>
    <property type="match status" value="1"/>
</dbReference>
<evidence type="ECO:0000256" key="1">
    <source>
        <dbReference type="ARBA" id="ARBA00004173"/>
    </source>
</evidence>
<dbReference type="EMBL" id="KE504124">
    <property type="protein sequence ID" value="EPT05258.1"/>
    <property type="molecule type" value="Genomic_DNA"/>
</dbReference>
<evidence type="ECO:0000256" key="5">
    <source>
        <dbReference type="SAM" id="MobiDB-lite"/>
    </source>
</evidence>
<dbReference type="GO" id="GO:0005739">
    <property type="term" value="C:mitochondrion"/>
    <property type="evidence" value="ECO:0007669"/>
    <property type="project" value="UniProtKB-SubCell"/>
</dbReference>
<protein>
    <recommendedName>
        <fullName evidence="4">Small ribosomal subunit protein mS41</fullName>
    </recommendedName>
</protein>
<dbReference type="InParanoid" id="S8EM78"/>
<feature type="region of interest" description="Disordered" evidence="5">
    <location>
        <begin position="96"/>
        <end position="127"/>
    </location>
</feature>
<keyword evidence="8" id="KW-1185">Reference proteome</keyword>
<dbReference type="eggNOG" id="ENOG502S7YM">
    <property type="taxonomic scope" value="Eukaryota"/>
</dbReference>
<dbReference type="PANTHER" id="PTHR28235">
    <property type="entry name" value="PROTEIN FYV4, MITOCHONDRIAL"/>
    <property type="match status" value="1"/>
</dbReference>
<evidence type="ECO:0000256" key="4">
    <source>
        <dbReference type="ARBA" id="ARBA00035129"/>
    </source>
</evidence>
<evidence type="ECO:0000313" key="7">
    <source>
        <dbReference type="EMBL" id="EPT05258.1"/>
    </source>
</evidence>
<keyword evidence="3" id="KW-0496">Mitochondrion</keyword>
<dbReference type="InterPro" id="IPR019083">
    <property type="entry name" value="SAM_Ribosomal_mS41"/>
</dbReference>
<accession>S8EM78</accession>
<sequence>MSSWLAFKPISLIPRFCRTLVNKAALRPVPAATGPISTPESFLKAIGRSADTKVKAESWEDLWAMNRLRLKEAGVDTKARRYILWCMAKFRQGLDPAQFAHPPKPRKKIRGHGPAVQNGKRIRSKRR</sequence>
<evidence type="ECO:0000259" key="6">
    <source>
        <dbReference type="SMART" id="SM01238"/>
    </source>
</evidence>
<organism evidence="7 8">
    <name type="scientific">Fomitopsis schrenkii</name>
    <name type="common">Brown rot fungus</name>
    <dbReference type="NCBI Taxonomy" id="2126942"/>
    <lineage>
        <taxon>Eukaryota</taxon>
        <taxon>Fungi</taxon>
        <taxon>Dikarya</taxon>
        <taxon>Basidiomycota</taxon>
        <taxon>Agaricomycotina</taxon>
        <taxon>Agaricomycetes</taxon>
        <taxon>Polyporales</taxon>
        <taxon>Fomitopsis</taxon>
    </lineage>
</organism>
<dbReference type="Pfam" id="PF09597">
    <property type="entry name" value="SAM_Ribosomal_mS41"/>
    <property type="match status" value="1"/>
</dbReference>
<feature type="domain" description="Small ribosomal subunit protein mS41 SAM" evidence="6">
    <location>
        <begin position="39"/>
        <end position="93"/>
    </location>
</feature>
<dbReference type="AlphaFoldDB" id="S8EM78"/>
<evidence type="ECO:0000256" key="2">
    <source>
        <dbReference type="ARBA" id="ARBA00010492"/>
    </source>
</evidence>
<reference evidence="7 8" key="1">
    <citation type="journal article" date="2012" name="Science">
        <title>The Paleozoic origin of enzymatic lignin decomposition reconstructed from 31 fungal genomes.</title>
        <authorList>
            <person name="Floudas D."/>
            <person name="Binder M."/>
            <person name="Riley R."/>
            <person name="Barry K."/>
            <person name="Blanchette R.A."/>
            <person name="Henrissat B."/>
            <person name="Martinez A.T."/>
            <person name="Otillar R."/>
            <person name="Spatafora J.W."/>
            <person name="Yadav J.S."/>
            <person name="Aerts A."/>
            <person name="Benoit I."/>
            <person name="Boyd A."/>
            <person name="Carlson A."/>
            <person name="Copeland A."/>
            <person name="Coutinho P.M."/>
            <person name="de Vries R.P."/>
            <person name="Ferreira P."/>
            <person name="Findley K."/>
            <person name="Foster B."/>
            <person name="Gaskell J."/>
            <person name="Glotzer D."/>
            <person name="Gorecki P."/>
            <person name="Heitman J."/>
            <person name="Hesse C."/>
            <person name="Hori C."/>
            <person name="Igarashi K."/>
            <person name="Jurgens J.A."/>
            <person name="Kallen N."/>
            <person name="Kersten P."/>
            <person name="Kohler A."/>
            <person name="Kuees U."/>
            <person name="Kumar T.K.A."/>
            <person name="Kuo A."/>
            <person name="LaButti K."/>
            <person name="Larrondo L.F."/>
            <person name="Lindquist E."/>
            <person name="Ling A."/>
            <person name="Lombard V."/>
            <person name="Lucas S."/>
            <person name="Lundell T."/>
            <person name="Martin R."/>
            <person name="McLaughlin D.J."/>
            <person name="Morgenstern I."/>
            <person name="Morin E."/>
            <person name="Murat C."/>
            <person name="Nagy L.G."/>
            <person name="Nolan M."/>
            <person name="Ohm R.A."/>
            <person name="Patyshakuliyeva A."/>
            <person name="Rokas A."/>
            <person name="Ruiz-Duenas F.J."/>
            <person name="Sabat G."/>
            <person name="Salamov A."/>
            <person name="Samejima M."/>
            <person name="Schmutz J."/>
            <person name="Slot J.C."/>
            <person name="St John F."/>
            <person name="Stenlid J."/>
            <person name="Sun H."/>
            <person name="Sun S."/>
            <person name="Syed K."/>
            <person name="Tsang A."/>
            <person name="Wiebenga A."/>
            <person name="Young D."/>
            <person name="Pisabarro A."/>
            <person name="Eastwood D.C."/>
            <person name="Martin F."/>
            <person name="Cullen D."/>
            <person name="Grigoriev I.V."/>
            <person name="Hibbett D.S."/>
        </authorList>
    </citation>
    <scope>NUCLEOTIDE SEQUENCE</scope>
    <source>
        <strain evidence="8">FP-58527</strain>
    </source>
</reference>
<comment type="similarity">
    <text evidence="2">Belongs to the mitochondrion-specific ribosomal protein mS41 family.</text>
</comment>
<dbReference type="OrthoDB" id="18595at2759"/>
<gene>
    <name evidence="7" type="ORF">FOMPIDRAFT_1057540</name>
</gene>
<evidence type="ECO:0000313" key="8">
    <source>
        <dbReference type="Proteomes" id="UP000015241"/>
    </source>
</evidence>
<name>S8EM78_FOMSC</name>